<sequence>HFQVQEINSTKNKENPQIYLDFIKVLVVNYFLENRGKFIYVI</sequence>
<keyword evidence="2" id="KW-1185">Reference proteome</keyword>
<accession>A0A8S9ZIJ3</accession>
<gene>
    <name evidence="1" type="ORF">Mgra_00007427</name>
</gene>
<dbReference type="Proteomes" id="UP000605970">
    <property type="component" value="Unassembled WGS sequence"/>
</dbReference>
<feature type="non-terminal residue" evidence="1">
    <location>
        <position position="42"/>
    </location>
</feature>
<organism evidence="1 2">
    <name type="scientific">Meloidogyne graminicola</name>
    <dbReference type="NCBI Taxonomy" id="189291"/>
    <lineage>
        <taxon>Eukaryota</taxon>
        <taxon>Metazoa</taxon>
        <taxon>Ecdysozoa</taxon>
        <taxon>Nematoda</taxon>
        <taxon>Chromadorea</taxon>
        <taxon>Rhabditida</taxon>
        <taxon>Tylenchina</taxon>
        <taxon>Tylenchomorpha</taxon>
        <taxon>Tylenchoidea</taxon>
        <taxon>Meloidogynidae</taxon>
        <taxon>Meloidogyninae</taxon>
        <taxon>Meloidogyne</taxon>
    </lineage>
</organism>
<protein>
    <submittedName>
        <fullName evidence="1">Uncharacterized protein</fullName>
    </submittedName>
</protein>
<proteinExistence type="predicted"/>
<evidence type="ECO:0000313" key="2">
    <source>
        <dbReference type="Proteomes" id="UP000605970"/>
    </source>
</evidence>
<dbReference type="EMBL" id="JABEBT010000083">
    <property type="protein sequence ID" value="KAF7633148.1"/>
    <property type="molecule type" value="Genomic_DNA"/>
</dbReference>
<evidence type="ECO:0000313" key="1">
    <source>
        <dbReference type="EMBL" id="KAF7633148.1"/>
    </source>
</evidence>
<reference evidence="1" key="1">
    <citation type="journal article" date="2020" name="Ecol. Evol.">
        <title>Genome structure and content of the rice root-knot nematode (Meloidogyne graminicola).</title>
        <authorList>
            <person name="Phan N.T."/>
            <person name="Danchin E.G.J."/>
            <person name="Klopp C."/>
            <person name="Perfus-Barbeoch L."/>
            <person name="Kozlowski D.K."/>
            <person name="Koutsovoulos G.D."/>
            <person name="Lopez-Roques C."/>
            <person name="Bouchez O."/>
            <person name="Zahm M."/>
            <person name="Besnard G."/>
            <person name="Bellafiore S."/>
        </authorList>
    </citation>
    <scope>NUCLEOTIDE SEQUENCE</scope>
    <source>
        <strain evidence="1">VN-18</strain>
    </source>
</reference>
<dbReference type="AlphaFoldDB" id="A0A8S9ZIJ3"/>
<name>A0A8S9ZIJ3_9BILA</name>
<comment type="caution">
    <text evidence="1">The sequence shown here is derived from an EMBL/GenBank/DDBJ whole genome shotgun (WGS) entry which is preliminary data.</text>
</comment>